<dbReference type="InterPro" id="IPR011074">
    <property type="entry name" value="CRAL/TRIO_N_dom"/>
</dbReference>
<dbReference type="Proteomes" id="UP000243052">
    <property type="component" value="Chromosome iii"/>
</dbReference>
<dbReference type="PANTHER" id="PTHR46590:SF1">
    <property type="entry name" value="PHOSPHATIDYLINOSITOL TRANSFER PROTEIN CSR1"/>
    <property type="match status" value="1"/>
</dbReference>
<dbReference type="RefSeq" id="XP_017986903.1">
    <property type="nucleotide sequence ID" value="XM_018131209.1"/>
</dbReference>
<dbReference type="SMART" id="SM01100">
    <property type="entry name" value="CRAL_TRIO_N"/>
    <property type="match status" value="1"/>
</dbReference>
<dbReference type="GeneID" id="28723133"/>
<dbReference type="CDD" id="cd00170">
    <property type="entry name" value="SEC14"/>
    <property type="match status" value="1"/>
</dbReference>
<dbReference type="PROSITE" id="PS50191">
    <property type="entry name" value="CRAL_TRIO"/>
    <property type="match status" value="1"/>
</dbReference>
<dbReference type="STRING" id="45286.A0A109UYI7"/>
<name>A0A109UYI7_9SACH</name>
<evidence type="ECO:0000313" key="3">
    <source>
        <dbReference type="EMBL" id="AMD19907.1"/>
    </source>
</evidence>
<evidence type="ECO:0000259" key="2">
    <source>
        <dbReference type="PROSITE" id="PS50191"/>
    </source>
</evidence>
<dbReference type="InterPro" id="IPR036865">
    <property type="entry name" value="CRAL-TRIO_dom_sf"/>
</dbReference>
<dbReference type="InterPro" id="IPR052432">
    <property type="entry name" value="PITP/CRAL-TRIO"/>
</dbReference>
<organism evidence="3 4">
    <name type="scientific">Eremothecium sinecaudum</name>
    <dbReference type="NCBI Taxonomy" id="45286"/>
    <lineage>
        <taxon>Eukaryota</taxon>
        <taxon>Fungi</taxon>
        <taxon>Dikarya</taxon>
        <taxon>Ascomycota</taxon>
        <taxon>Saccharomycotina</taxon>
        <taxon>Saccharomycetes</taxon>
        <taxon>Saccharomycetales</taxon>
        <taxon>Saccharomycetaceae</taxon>
        <taxon>Eremothecium</taxon>
    </lineage>
</organism>
<dbReference type="EMBL" id="CP014243">
    <property type="protein sequence ID" value="AMD19907.1"/>
    <property type="molecule type" value="Genomic_DNA"/>
</dbReference>
<proteinExistence type="predicted"/>
<dbReference type="SUPFAM" id="SSF52087">
    <property type="entry name" value="CRAL/TRIO domain"/>
    <property type="match status" value="1"/>
</dbReference>
<evidence type="ECO:0000256" key="1">
    <source>
        <dbReference type="SAM" id="MobiDB-lite"/>
    </source>
</evidence>
<dbReference type="Pfam" id="PF03765">
    <property type="entry name" value="CRAL_TRIO_N"/>
    <property type="match status" value="1"/>
</dbReference>
<dbReference type="PANTHER" id="PTHR46590">
    <property type="entry name" value="PHOSPHATIDYLINOSITOL TRANSFER PROTEIN CSR1-RELATED"/>
    <property type="match status" value="1"/>
</dbReference>
<dbReference type="AlphaFoldDB" id="A0A109UYI7"/>
<dbReference type="Pfam" id="PF00650">
    <property type="entry name" value="CRAL_TRIO"/>
    <property type="match status" value="1"/>
</dbReference>
<dbReference type="SUPFAM" id="SSF46938">
    <property type="entry name" value="CRAL/TRIO N-terminal domain"/>
    <property type="match status" value="1"/>
</dbReference>
<gene>
    <name evidence="3" type="ORF">AW171_hschr31769</name>
</gene>
<dbReference type="Gene3D" id="3.40.525.10">
    <property type="entry name" value="CRAL-TRIO lipid binding domain"/>
    <property type="match status" value="1"/>
</dbReference>
<dbReference type="SMART" id="SM00516">
    <property type="entry name" value="SEC14"/>
    <property type="match status" value="1"/>
</dbReference>
<reference evidence="3 4" key="1">
    <citation type="submission" date="2016-01" db="EMBL/GenBank/DDBJ databases">
        <title>Genome sequence of the yeast Holleya sinecauda.</title>
        <authorList>
            <person name="Dietrich F.S."/>
        </authorList>
    </citation>
    <scope>NUCLEOTIDE SEQUENCE [LARGE SCALE GENOMIC DNA]</scope>
    <source>
        <strain evidence="3 4">ATCC 58844</strain>
    </source>
</reference>
<keyword evidence="4" id="KW-1185">Reference proteome</keyword>
<protein>
    <submittedName>
        <fullName evidence="3">HCL244Wp</fullName>
    </submittedName>
</protein>
<feature type="region of interest" description="Disordered" evidence="1">
    <location>
        <begin position="44"/>
        <end position="93"/>
    </location>
</feature>
<dbReference type="OrthoDB" id="43460at2759"/>
<dbReference type="InterPro" id="IPR036273">
    <property type="entry name" value="CRAL/TRIO_N_dom_sf"/>
</dbReference>
<evidence type="ECO:0000313" key="4">
    <source>
        <dbReference type="Proteomes" id="UP000243052"/>
    </source>
</evidence>
<feature type="compositionally biased region" description="Basic residues" evidence="1">
    <location>
        <begin position="59"/>
        <end position="72"/>
    </location>
</feature>
<dbReference type="InterPro" id="IPR001251">
    <property type="entry name" value="CRAL-TRIO_dom"/>
</dbReference>
<sequence length="435" mass="50378">MEEVPPGRIQNITKDQELRLKQVWAHLFQYWGVPVDVSHVLTKDGAGDNPSVRSVSSGQKKKRLGVFHRKRTGSNSSDQNRGHRLSSVSVSTTRSQESIESKYLHSLLHNSLEDLDPKEVREKFWRMLRCDYPDNLLLRFVRARKWDIDKAMAMIAHTLRWRLKENRPDEIILGGEAAMYKEGRPGLIKQLELGKATVRGFDKNGHPIVYVRPKLHHSSDQTEQDVQEYSLLIIELARLFLREPQDSATIIFDMTGFSMSNMDYAPVKFLITCFEAHYPECLSKLFIHKAPWIFPPIWNIIKNWLDPVVASKIVFTKSLTDLEQYVPMQYIAKDLGGEDDYNYDGFVLPDPSVDEKLQDEEAKAAILQERDNIIEQFIQSTVNWIESATDEDSEKWLRRKIELSKELSANYSRLDPYIRSRSFYDVNGTLKVSSE</sequence>
<accession>A0A109UYI7</accession>
<feature type="domain" description="CRAL-TRIO" evidence="2">
    <location>
        <begin position="184"/>
        <end position="343"/>
    </location>
</feature>